<keyword evidence="1" id="KW-1133">Transmembrane helix</keyword>
<dbReference type="InterPro" id="IPR008972">
    <property type="entry name" value="Cupredoxin"/>
</dbReference>
<dbReference type="SUPFAM" id="SSF49503">
    <property type="entry name" value="Cupredoxins"/>
    <property type="match status" value="1"/>
</dbReference>
<protein>
    <recommendedName>
        <fullName evidence="6">Urease accessory protein UreH-like transmembrane domain-containing protein</fullName>
    </recommendedName>
</protein>
<feature type="domain" description="Urease accessory protein UreH-like transmembrane" evidence="2">
    <location>
        <begin position="6"/>
        <end position="220"/>
    </location>
</feature>
<dbReference type="PANTHER" id="PTHR42208:SF1">
    <property type="entry name" value="HEAVY METAL TRANSPORTER"/>
    <property type="match status" value="1"/>
</dbReference>
<comment type="caution">
    <text evidence="4">The sequence shown here is derived from an EMBL/GenBank/DDBJ whole genome shotgun (WGS) entry which is preliminary data.</text>
</comment>
<evidence type="ECO:0000256" key="1">
    <source>
        <dbReference type="SAM" id="Phobius"/>
    </source>
</evidence>
<keyword evidence="1" id="KW-0472">Membrane</keyword>
<feature type="transmembrane region" description="Helical" evidence="1">
    <location>
        <begin position="66"/>
        <end position="89"/>
    </location>
</feature>
<dbReference type="Proteomes" id="UP000176191">
    <property type="component" value="Unassembled WGS sequence"/>
</dbReference>
<evidence type="ECO:0000259" key="2">
    <source>
        <dbReference type="Pfam" id="PF13386"/>
    </source>
</evidence>
<name>A0A1F5F507_9BACT</name>
<evidence type="ECO:0000259" key="3">
    <source>
        <dbReference type="Pfam" id="PF13473"/>
    </source>
</evidence>
<accession>A0A1F5F507</accession>
<dbReference type="InterPro" id="IPR028096">
    <property type="entry name" value="EfeO_Cupredoxin"/>
</dbReference>
<evidence type="ECO:0000313" key="5">
    <source>
        <dbReference type="Proteomes" id="UP000176191"/>
    </source>
</evidence>
<dbReference type="EMBL" id="MFAK01000027">
    <property type="protein sequence ID" value="OGD74745.1"/>
    <property type="molecule type" value="Genomic_DNA"/>
</dbReference>
<feature type="domain" description="EfeO-type cupredoxin-like" evidence="3">
    <location>
        <begin position="265"/>
        <end position="350"/>
    </location>
</feature>
<sequence>MNLWLVFLTGLTSGGVTCAAMQGGLLASTIANEKRAEGKKIPQDAAPGSFDLGDWGPVATFLSTKLIVHLILGALLGALGSVLTLSLSAQLFFQGLAALFMLASALNLLEVHPIFRYLAFTPPRFARKLIKNTTVANRLFAPGILGILTVFIPCGVTQAMEVVAISSGSAIQGALIMGTFVAGTAPAFAIIGIATAKLSEVWRTYFLRVAAALLIIMALYSFNGILQVRDSQFSLQRLGPKIVRLLPPYDRNSTSAKAITPEIINGIQPVTITIESDGYSPNRFAVKAGTPVELTLKAGSVYSCATSFTFRAFNIQTQLRPNTSQKFTFTPTRKGIYTFSCSMGMYSGTMEVI</sequence>
<feature type="transmembrane region" description="Helical" evidence="1">
    <location>
        <begin position="96"/>
        <end position="119"/>
    </location>
</feature>
<dbReference type="AlphaFoldDB" id="A0A1F5F507"/>
<evidence type="ECO:0008006" key="6">
    <source>
        <dbReference type="Google" id="ProtNLM"/>
    </source>
</evidence>
<feature type="transmembrane region" description="Helical" evidence="1">
    <location>
        <begin position="171"/>
        <end position="193"/>
    </location>
</feature>
<dbReference type="Gene3D" id="2.60.40.420">
    <property type="entry name" value="Cupredoxins - blue copper proteins"/>
    <property type="match status" value="1"/>
</dbReference>
<gene>
    <name evidence="4" type="ORF">A2228_02475</name>
</gene>
<dbReference type="Pfam" id="PF13473">
    <property type="entry name" value="Cupredoxin_1"/>
    <property type="match status" value="1"/>
</dbReference>
<reference evidence="4 5" key="1">
    <citation type="journal article" date="2016" name="Nat. Commun.">
        <title>Thousands of microbial genomes shed light on interconnected biogeochemical processes in an aquifer system.</title>
        <authorList>
            <person name="Anantharaman K."/>
            <person name="Brown C.T."/>
            <person name="Hug L.A."/>
            <person name="Sharon I."/>
            <person name="Castelle C.J."/>
            <person name="Probst A.J."/>
            <person name="Thomas B.C."/>
            <person name="Singh A."/>
            <person name="Wilkins M.J."/>
            <person name="Karaoz U."/>
            <person name="Brodie E.L."/>
            <person name="Williams K.H."/>
            <person name="Hubbard S.S."/>
            <person name="Banfield J.F."/>
        </authorList>
    </citation>
    <scope>NUCLEOTIDE SEQUENCE [LARGE SCALE GENOMIC DNA]</scope>
</reference>
<dbReference type="Pfam" id="PF13386">
    <property type="entry name" value="DsbD_2"/>
    <property type="match status" value="1"/>
</dbReference>
<feature type="transmembrane region" description="Helical" evidence="1">
    <location>
        <begin position="205"/>
        <end position="226"/>
    </location>
</feature>
<dbReference type="PANTHER" id="PTHR42208">
    <property type="entry name" value="HEAVY METAL TRANSPORTER-RELATED"/>
    <property type="match status" value="1"/>
</dbReference>
<proteinExistence type="predicted"/>
<dbReference type="InterPro" id="IPR039447">
    <property type="entry name" value="UreH-like_TM_dom"/>
</dbReference>
<organism evidence="4 5">
    <name type="scientific">Candidatus Collierbacteria bacterium RIFOXYA2_FULL_46_10</name>
    <dbReference type="NCBI Taxonomy" id="1817726"/>
    <lineage>
        <taxon>Bacteria</taxon>
        <taxon>Candidatus Collieribacteriota</taxon>
    </lineage>
</organism>
<evidence type="ECO:0000313" key="4">
    <source>
        <dbReference type="EMBL" id="OGD74745.1"/>
    </source>
</evidence>
<feature type="transmembrane region" description="Helical" evidence="1">
    <location>
        <begin position="139"/>
        <end position="159"/>
    </location>
</feature>
<keyword evidence="1" id="KW-0812">Transmembrane</keyword>